<dbReference type="SUPFAM" id="SSF55729">
    <property type="entry name" value="Acyl-CoA N-acyltransferases (Nat)"/>
    <property type="match status" value="1"/>
</dbReference>
<dbReference type="InterPro" id="IPR051531">
    <property type="entry name" value="N-acetyltransferase"/>
</dbReference>
<keyword evidence="3" id="KW-1185">Reference proteome</keyword>
<dbReference type="InterPro" id="IPR016181">
    <property type="entry name" value="Acyl_CoA_acyltransferase"/>
</dbReference>
<sequence>MNADQQGRGYATEAAEALTRYALESRQVRLVCAHTRPEENASTRVLTKCGFRRVGEVNDPEDGLVWRWERTGGTD</sequence>
<dbReference type="PROSITE" id="PS51186">
    <property type="entry name" value="GNAT"/>
    <property type="match status" value="1"/>
</dbReference>
<dbReference type="Pfam" id="PF13302">
    <property type="entry name" value="Acetyltransf_3"/>
    <property type="match status" value="1"/>
</dbReference>
<organism evidence="2 3">
    <name type="scientific">Trichocoleus desertorum GB2-A4</name>
    <dbReference type="NCBI Taxonomy" id="2933944"/>
    <lineage>
        <taxon>Bacteria</taxon>
        <taxon>Bacillati</taxon>
        <taxon>Cyanobacteriota</taxon>
        <taxon>Cyanophyceae</taxon>
        <taxon>Leptolyngbyales</taxon>
        <taxon>Trichocoleusaceae</taxon>
        <taxon>Trichocoleus</taxon>
    </lineage>
</organism>
<dbReference type="EMBL" id="JAMPKM010000043">
    <property type="protein sequence ID" value="MEP0820756.1"/>
    <property type="molecule type" value="Genomic_DNA"/>
</dbReference>
<evidence type="ECO:0000259" key="1">
    <source>
        <dbReference type="PROSITE" id="PS51186"/>
    </source>
</evidence>
<reference evidence="2 3" key="1">
    <citation type="submission" date="2022-04" db="EMBL/GenBank/DDBJ databases">
        <title>Positive selection, recombination, and allopatry shape intraspecific diversity of widespread and dominant cyanobacteria.</title>
        <authorList>
            <person name="Wei J."/>
            <person name="Shu W."/>
            <person name="Hu C."/>
        </authorList>
    </citation>
    <scope>NUCLEOTIDE SEQUENCE [LARGE SCALE GENOMIC DNA]</scope>
    <source>
        <strain evidence="2 3">GB2-A4</strain>
    </source>
</reference>
<feature type="domain" description="N-acetyltransferase" evidence="1">
    <location>
        <begin position="1"/>
        <end position="71"/>
    </location>
</feature>
<gene>
    <name evidence="2" type="ORF">NC998_27090</name>
</gene>
<dbReference type="InterPro" id="IPR000182">
    <property type="entry name" value="GNAT_dom"/>
</dbReference>
<evidence type="ECO:0000313" key="3">
    <source>
        <dbReference type="Proteomes" id="UP001464891"/>
    </source>
</evidence>
<name>A0ABV0JG50_9CYAN</name>
<accession>A0ABV0JG50</accession>
<dbReference type="Proteomes" id="UP001464891">
    <property type="component" value="Unassembled WGS sequence"/>
</dbReference>
<evidence type="ECO:0000313" key="2">
    <source>
        <dbReference type="EMBL" id="MEP0820756.1"/>
    </source>
</evidence>
<protein>
    <submittedName>
        <fullName evidence="2">GNAT family N-acetyltransferase</fullName>
    </submittedName>
</protein>
<dbReference type="Gene3D" id="3.40.630.30">
    <property type="match status" value="1"/>
</dbReference>
<comment type="caution">
    <text evidence="2">The sequence shown here is derived from an EMBL/GenBank/DDBJ whole genome shotgun (WGS) entry which is preliminary data.</text>
</comment>
<dbReference type="PANTHER" id="PTHR43792:SF1">
    <property type="entry name" value="N-ACETYLTRANSFERASE DOMAIN-CONTAINING PROTEIN"/>
    <property type="match status" value="1"/>
</dbReference>
<dbReference type="PANTHER" id="PTHR43792">
    <property type="entry name" value="GNAT FAMILY, PUTATIVE (AFU_ORTHOLOGUE AFUA_3G00765)-RELATED-RELATED"/>
    <property type="match status" value="1"/>
</dbReference>
<proteinExistence type="predicted"/>